<dbReference type="GO" id="GO:0005576">
    <property type="term" value="C:extracellular region"/>
    <property type="evidence" value="ECO:0007669"/>
    <property type="project" value="TreeGrafter"/>
</dbReference>
<gene>
    <name evidence="4" type="ORF">SAMN02799620_01159</name>
</gene>
<dbReference type="RefSeq" id="WP_090354505.1">
    <property type="nucleotide sequence ID" value="NZ_FMUB01000002.1"/>
</dbReference>
<name>A0A1G4VKG3_9MYCO</name>
<dbReference type="EMBL" id="FMUB01000002">
    <property type="protein sequence ID" value="SCX08108.1"/>
    <property type="molecule type" value="Genomic_DNA"/>
</dbReference>
<feature type="domain" description="Mammalian cell entry C-terminal" evidence="3">
    <location>
        <begin position="119"/>
        <end position="334"/>
    </location>
</feature>
<organism evidence="4 5">
    <name type="scientific">Mycolicibacterium fluoranthenivorans</name>
    <dbReference type="NCBI Taxonomy" id="258505"/>
    <lineage>
        <taxon>Bacteria</taxon>
        <taxon>Bacillati</taxon>
        <taxon>Actinomycetota</taxon>
        <taxon>Actinomycetes</taxon>
        <taxon>Mycobacteriales</taxon>
        <taxon>Mycobacteriaceae</taxon>
        <taxon>Mycolicibacterium</taxon>
    </lineage>
</organism>
<feature type="transmembrane region" description="Helical" evidence="1">
    <location>
        <begin position="12"/>
        <end position="33"/>
    </location>
</feature>
<dbReference type="Proteomes" id="UP000199707">
    <property type="component" value="Unassembled WGS sequence"/>
</dbReference>
<dbReference type="InterPro" id="IPR024516">
    <property type="entry name" value="Mce_C"/>
</dbReference>
<dbReference type="NCBIfam" id="TIGR00996">
    <property type="entry name" value="Mtu_fam_mce"/>
    <property type="match status" value="1"/>
</dbReference>
<dbReference type="Pfam" id="PF11887">
    <property type="entry name" value="Mce4_CUP1"/>
    <property type="match status" value="1"/>
</dbReference>
<dbReference type="InterPro" id="IPR052336">
    <property type="entry name" value="MlaD_Phospholipid_Transporter"/>
</dbReference>
<evidence type="ECO:0000313" key="4">
    <source>
        <dbReference type="EMBL" id="SCX08108.1"/>
    </source>
</evidence>
<reference evidence="5" key="1">
    <citation type="submission" date="2016-10" db="EMBL/GenBank/DDBJ databases">
        <authorList>
            <person name="Varghese N."/>
            <person name="Submissions S."/>
        </authorList>
    </citation>
    <scope>NUCLEOTIDE SEQUENCE [LARGE SCALE GENOMIC DNA]</scope>
    <source>
        <strain evidence="5">UNC267MFSha1.1M11</strain>
    </source>
</reference>
<dbReference type="AlphaFoldDB" id="A0A1G4VKG3"/>
<evidence type="ECO:0000259" key="3">
    <source>
        <dbReference type="Pfam" id="PF11887"/>
    </source>
</evidence>
<accession>A0A1G4VKG3</accession>
<evidence type="ECO:0000259" key="2">
    <source>
        <dbReference type="Pfam" id="PF02470"/>
    </source>
</evidence>
<dbReference type="InterPro" id="IPR003399">
    <property type="entry name" value="Mce/MlaD"/>
</dbReference>
<dbReference type="PANTHER" id="PTHR33371">
    <property type="entry name" value="INTERMEMBRANE PHOSPHOLIPID TRANSPORT SYSTEM BINDING PROTEIN MLAD-RELATED"/>
    <property type="match status" value="1"/>
</dbReference>
<sequence length="343" mass="36871">MTENLRGIIWRLGAFMAVCAVALAITMIVFAQFRFGGSANEYTAQFKDVSGLREGAMVRVAGVEVGKVTHIAVNPDATVRVDFSADRQAVLTEGTRAEVRYDDLIGGRFLALVDGTGSPRILKPGQTIPLARTQPALDLDSVTGGFRPLFKALNPEQVNDLSGQLLQAFQGEGPTIGSFLSQAAAVTNTLADRDALIGQVVNNLNVVLGTLGGQSDQLDKTVTNLSELVHGLSERKDDITNAVAYTNAATGSIADLLTQIRQPIQKVVTQTDRVAGNILLDHDYFDEILDTLPDKYKMLNRQGIYGDYFGFYFCDVVLKLNGKGGQPVYVKAAGQSTGRCAPK</sequence>
<dbReference type="PANTHER" id="PTHR33371:SF17">
    <property type="entry name" value="MCE-FAMILY PROTEIN MCE1B"/>
    <property type="match status" value="1"/>
</dbReference>
<dbReference type="STRING" id="1502745.SAMN02799620_01159"/>
<evidence type="ECO:0000256" key="1">
    <source>
        <dbReference type="SAM" id="Phobius"/>
    </source>
</evidence>
<keyword evidence="1" id="KW-1133">Transmembrane helix</keyword>
<protein>
    <submittedName>
        <fullName evidence="4">Phospholipid/cholesterol/gamma-HCH transport system substrate-binding protein</fullName>
    </submittedName>
</protein>
<dbReference type="Pfam" id="PF02470">
    <property type="entry name" value="MlaD"/>
    <property type="match status" value="1"/>
</dbReference>
<dbReference type="InterPro" id="IPR005693">
    <property type="entry name" value="Mce"/>
</dbReference>
<dbReference type="GO" id="GO:0051701">
    <property type="term" value="P:biological process involved in interaction with host"/>
    <property type="evidence" value="ECO:0007669"/>
    <property type="project" value="TreeGrafter"/>
</dbReference>
<proteinExistence type="predicted"/>
<evidence type="ECO:0000313" key="5">
    <source>
        <dbReference type="Proteomes" id="UP000199707"/>
    </source>
</evidence>
<keyword evidence="1" id="KW-0812">Transmembrane</keyword>
<feature type="domain" description="Mce/MlaD" evidence="2">
    <location>
        <begin position="40"/>
        <end position="115"/>
    </location>
</feature>
<keyword evidence="1" id="KW-0472">Membrane</keyword>